<reference evidence="1 2" key="1">
    <citation type="submission" date="2018-06" db="EMBL/GenBank/DDBJ databases">
        <title>The genome of Pseudomonas putida NX-1, a lignin degrader.</title>
        <authorList>
            <person name="Xu Z."/>
        </authorList>
    </citation>
    <scope>NUCLEOTIDE SEQUENCE [LARGE SCALE GENOMIC DNA]</scope>
    <source>
        <strain evidence="1 2">NX-1</strain>
    </source>
</reference>
<organism evidence="1 2">
    <name type="scientific">Pseudomonas putida</name>
    <name type="common">Arthrobacter siderocapsulatus</name>
    <dbReference type="NCBI Taxonomy" id="303"/>
    <lineage>
        <taxon>Bacteria</taxon>
        <taxon>Pseudomonadati</taxon>
        <taxon>Pseudomonadota</taxon>
        <taxon>Gammaproteobacteria</taxon>
        <taxon>Pseudomonadales</taxon>
        <taxon>Pseudomonadaceae</taxon>
        <taxon>Pseudomonas</taxon>
    </lineage>
</organism>
<dbReference type="AlphaFoldDB" id="A0AAD0L8L3"/>
<protein>
    <submittedName>
        <fullName evidence="1">Uncharacterized protein</fullName>
    </submittedName>
</protein>
<name>A0AAD0L8L3_PSEPU</name>
<proteinExistence type="predicted"/>
<dbReference type="RefSeq" id="WP_112898704.1">
    <property type="nucleotide sequence ID" value="NZ_CP030750.1"/>
</dbReference>
<gene>
    <name evidence="1" type="ORF">C1S65_17130</name>
</gene>
<dbReference type="Proteomes" id="UP000251617">
    <property type="component" value="Chromosome"/>
</dbReference>
<dbReference type="EMBL" id="CP030750">
    <property type="protein sequence ID" value="AXA25751.1"/>
    <property type="molecule type" value="Genomic_DNA"/>
</dbReference>
<evidence type="ECO:0000313" key="1">
    <source>
        <dbReference type="EMBL" id="AXA25751.1"/>
    </source>
</evidence>
<sequence length="198" mass="21195">MNKKQDFAFSCGAASLLCAAAELGVTTMPNTGARSTGQALQANYFCEAALYQITSGSVTGGRLDKEQADLSKLGYSFPHNVAIAARELGLDVKIYMSGMIASALSTFYPDAETKCARAGFPIIHSEPPALAANRRALKIVMTFGIGLHYVMQRPDGTYMDPGDGKDFADFKQMNLWSKCYNATGITLVLERLVSTAAA</sequence>
<dbReference type="InterPro" id="IPR058988">
    <property type="entry name" value="IpaJ"/>
</dbReference>
<dbReference type="Pfam" id="PF25855">
    <property type="entry name" value="IpaJ_protease"/>
    <property type="match status" value="1"/>
</dbReference>
<evidence type="ECO:0000313" key="2">
    <source>
        <dbReference type="Proteomes" id="UP000251617"/>
    </source>
</evidence>
<accession>A0AAD0L8L3</accession>